<keyword evidence="3" id="KW-1185">Reference proteome</keyword>
<proteinExistence type="predicted"/>
<organism evidence="2 3">
    <name type="scientific">Dreissena polymorpha</name>
    <name type="common">Zebra mussel</name>
    <name type="synonym">Mytilus polymorpha</name>
    <dbReference type="NCBI Taxonomy" id="45954"/>
    <lineage>
        <taxon>Eukaryota</taxon>
        <taxon>Metazoa</taxon>
        <taxon>Spiralia</taxon>
        <taxon>Lophotrochozoa</taxon>
        <taxon>Mollusca</taxon>
        <taxon>Bivalvia</taxon>
        <taxon>Autobranchia</taxon>
        <taxon>Heteroconchia</taxon>
        <taxon>Euheterodonta</taxon>
        <taxon>Imparidentia</taxon>
        <taxon>Neoheterodontei</taxon>
        <taxon>Myida</taxon>
        <taxon>Dreissenoidea</taxon>
        <taxon>Dreissenidae</taxon>
        <taxon>Dreissena</taxon>
    </lineage>
</organism>
<comment type="caution">
    <text evidence="2">The sequence shown here is derived from an EMBL/GenBank/DDBJ whole genome shotgun (WGS) entry which is preliminary data.</text>
</comment>
<evidence type="ECO:0000256" key="1">
    <source>
        <dbReference type="SAM" id="MobiDB-lite"/>
    </source>
</evidence>
<protein>
    <submittedName>
        <fullName evidence="2">Uncharacterized protein</fullName>
    </submittedName>
</protein>
<evidence type="ECO:0000313" key="2">
    <source>
        <dbReference type="EMBL" id="KAH3892900.1"/>
    </source>
</evidence>
<reference evidence="2" key="1">
    <citation type="journal article" date="2019" name="bioRxiv">
        <title>The Genome of the Zebra Mussel, Dreissena polymorpha: A Resource for Invasive Species Research.</title>
        <authorList>
            <person name="McCartney M.A."/>
            <person name="Auch B."/>
            <person name="Kono T."/>
            <person name="Mallez S."/>
            <person name="Zhang Y."/>
            <person name="Obille A."/>
            <person name="Becker A."/>
            <person name="Abrahante J.E."/>
            <person name="Garbe J."/>
            <person name="Badalamenti J.P."/>
            <person name="Herman A."/>
            <person name="Mangelson H."/>
            <person name="Liachko I."/>
            <person name="Sullivan S."/>
            <person name="Sone E.D."/>
            <person name="Koren S."/>
            <person name="Silverstein K.A.T."/>
            <person name="Beckman K.B."/>
            <person name="Gohl D.M."/>
        </authorList>
    </citation>
    <scope>NUCLEOTIDE SEQUENCE</scope>
    <source>
        <strain evidence="2">Duluth1</strain>
        <tissue evidence="2">Whole animal</tissue>
    </source>
</reference>
<evidence type="ECO:0000313" key="3">
    <source>
        <dbReference type="Proteomes" id="UP000828390"/>
    </source>
</evidence>
<dbReference type="EMBL" id="JAIWYP010000001">
    <property type="protein sequence ID" value="KAH3892900.1"/>
    <property type="molecule type" value="Genomic_DNA"/>
</dbReference>
<reference evidence="2" key="2">
    <citation type="submission" date="2020-11" db="EMBL/GenBank/DDBJ databases">
        <authorList>
            <person name="McCartney M.A."/>
            <person name="Auch B."/>
            <person name="Kono T."/>
            <person name="Mallez S."/>
            <person name="Becker A."/>
            <person name="Gohl D.M."/>
            <person name="Silverstein K.A.T."/>
            <person name="Koren S."/>
            <person name="Bechman K.B."/>
            <person name="Herman A."/>
            <person name="Abrahante J.E."/>
            <person name="Garbe J."/>
        </authorList>
    </citation>
    <scope>NUCLEOTIDE SEQUENCE</scope>
    <source>
        <strain evidence="2">Duluth1</strain>
        <tissue evidence="2">Whole animal</tissue>
    </source>
</reference>
<name>A0A9D4NEF6_DREPO</name>
<sequence>MGIFIKAETIPDSVTALTKLDVRGTTLQKTDKDPSVGPFEYTESKAKMDKSCTH</sequence>
<dbReference type="Proteomes" id="UP000828390">
    <property type="component" value="Unassembled WGS sequence"/>
</dbReference>
<accession>A0A9D4NEF6</accession>
<dbReference type="AlphaFoldDB" id="A0A9D4NEF6"/>
<feature type="region of interest" description="Disordered" evidence="1">
    <location>
        <begin position="27"/>
        <end position="54"/>
    </location>
</feature>
<gene>
    <name evidence="2" type="ORF">DPMN_017035</name>
</gene>
<feature type="compositionally biased region" description="Basic and acidic residues" evidence="1">
    <location>
        <begin position="42"/>
        <end position="54"/>
    </location>
</feature>